<dbReference type="Proteomes" id="UP000219813">
    <property type="component" value="Chromosome 4"/>
</dbReference>
<organism evidence="2 4">
    <name type="scientific">Plasmodium malariae</name>
    <dbReference type="NCBI Taxonomy" id="5858"/>
    <lineage>
        <taxon>Eukaryota</taxon>
        <taxon>Sar</taxon>
        <taxon>Alveolata</taxon>
        <taxon>Apicomplexa</taxon>
        <taxon>Aconoidasida</taxon>
        <taxon>Haemosporida</taxon>
        <taxon>Plasmodiidae</taxon>
        <taxon>Plasmodium</taxon>
        <taxon>Plasmodium (Plasmodium)</taxon>
    </lineage>
</organism>
<reference evidence="4" key="2">
    <citation type="submission" date="2016-05" db="EMBL/GenBank/DDBJ databases">
        <authorList>
            <person name="Naeem Raeece"/>
        </authorList>
    </citation>
    <scope>NUCLEOTIDE SEQUENCE [LARGE SCALE GENOMIC DNA]</scope>
</reference>
<protein>
    <recommendedName>
        <fullName evidence="1">Plasmodium RESA N-terminal domain-containing protein</fullName>
    </recommendedName>
</protein>
<reference evidence="2" key="1">
    <citation type="submission" date="2016-05" db="EMBL/GenBank/DDBJ databases">
        <authorList>
            <person name="Lavstsen T."/>
            <person name="Jespersen J.S."/>
        </authorList>
    </citation>
    <scope>NUCLEOTIDE SEQUENCE [LARGE SCALE GENOMIC DNA]</scope>
</reference>
<dbReference type="Gene3D" id="6.10.280.180">
    <property type="entry name" value="Plasmodium RESA, N-terminal helical domain"/>
    <property type="match status" value="1"/>
</dbReference>
<dbReference type="RefSeq" id="XP_028859585.1">
    <property type="nucleotide sequence ID" value="XM_029003119.1"/>
</dbReference>
<dbReference type="KEGG" id="pmal:PMUG01_04012700"/>
<evidence type="ECO:0000313" key="2">
    <source>
        <dbReference type="EMBL" id="SBS97063.1"/>
    </source>
</evidence>
<name>A0A1A8WYU6_PLAMA</name>
<feature type="domain" description="Plasmodium RESA N-terminal" evidence="1">
    <location>
        <begin position="129"/>
        <end position="253"/>
    </location>
</feature>
<dbReference type="InterPro" id="IPR044885">
    <property type="entry name" value="PRESA_N_sf"/>
</dbReference>
<dbReference type="Pfam" id="PF09687">
    <property type="entry name" value="PRESAN"/>
    <property type="match status" value="1"/>
</dbReference>
<evidence type="ECO:0000259" key="1">
    <source>
        <dbReference type="Pfam" id="PF09687"/>
    </source>
</evidence>
<evidence type="ECO:0000313" key="5">
    <source>
        <dbReference type="Proteomes" id="UP000219813"/>
    </source>
</evidence>
<keyword evidence="5" id="KW-1185">Reference proteome</keyword>
<dbReference type="OrthoDB" id="384145at2759"/>
<dbReference type="VEuPathDB" id="PlasmoDB:PmUG01_04012700"/>
<dbReference type="Proteomes" id="UP000078597">
    <property type="component" value="Unassembled WGS sequence"/>
</dbReference>
<accession>A0A1A8WYU6</accession>
<evidence type="ECO:0000313" key="4">
    <source>
        <dbReference type="Proteomes" id="UP000078597"/>
    </source>
</evidence>
<dbReference type="GeneID" id="39866958"/>
<dbReference type="PANTHER" id="PTHR36193">
    <property type="entry name" value="PHISTB DOMAIN-CONTAINING RESA-LIKE PROTEIN 1"/>
    <property type="match status" value="1"/>
</dbReference>
<proteinExistence type="predicted"/>
<dbReference type="EMBL" id="FLQW01004571">
    <property type="protein sequence ID" value="SBS97063.1"/>
    <property type="molecule type" value="Genomic_DNA"/>
</dbReference>
<dbReference type="EMBL" id="LT594625">
    <property type="protein sequence ID" value="SBT86435.1"/>
    <property type="molecule type" value="Genomic_DNA"/>
</dbReference>
<reference evidence="3 5" key="3">
    <citation type="submission" date="2016-06" db="EMBL/GenBank/DDBJ databases">
        <authorList>
            <consortium name="Pathogen Informatics"/>
        </authorList>
    </citation>
    <scope>NUCLEOTIDE SEQUENCE [LARGE SCALE GENOMIC DNA]</scope>
</reference>
<dbReference type="InterPro" id="IPR006526">
    <property type="entry name" value="Export_prot_PHISTa/b/c"/>
</dbReference>
<dbReference type="InterPro" id="IPR019111">
    <property type="entry name" value="PRESA_N"/>
</dbReference>
<dbReference type="AlphaFoldDB" id="A0A1A8WYU6"/>
<gene>
    <name evidence="3" type="primary">PmUG01_04012700</name>
    <name evidence="2" type="ORF">PMALA_058800</name>
    <name evidence="3" type="ORF">PMUG01_04012700</name>
</gene>
<evidence type="ECO:0000313" key="3">
    <source>
        <dbReference type="EMBL" id="SBT86435.1"/>
    </source>
</evidence>
<dbReference type="NCBIfam" id="TIGR01639">
    <property type="entry name" value="P_fal_TIGR01639"/>
    <property type="match status" value="1"/>
</dbReference>
<sequence>MKSKYASFSNLIQSKHFRASVRTLTCLLLLNIQHFILPQEKSYSLLPLSKIYSDRGLVEKPPTHWKTGIWSDDKKSPSSKLGGNFDKSNELLDRLRYTVKNYINKDTISEKRREKKENAFNENYESNLKLSEAELKKKVDDLYFFVTIKDMHDIWYHIYDRRRCVYIEMMKKIWDKCVEFAEKKNISKKILIKTWWSAYSDFMVELQKFDADSLSNFIDLYKGKPCTRYKFIELLNKNKSDWKEITEKMKNKWKKQLHTKLKHHAK</sequence>
<dbReference type="PANTHER" id="PTHR36193:SF23">
    <property type="entry name" value="PHISTB DOMAIN-CONTAINING RESA-LIKE PROTEIN 1"/>
    <property type="match status" value="1"/>
</dbReference>